<reference evidence="2 3" key="1">
    <citation type="submission" date="2019-03" db="EMBL/GenBank/DDBJ databases">
        <title>Genomic Encyclopedia of Type Strains, Phase IV (KMG-IV): sequencing the most valuable type-strain genomes for metagenomic binning, comparative biology and taxonomic classification.</title>
        <authorList>
            <person name="Goeker M."/>
        </authorList>
    </citation>
    <scope>NUCLEOTIDE SEQUENCE [LARGE SCALE GENOMIC DNA]</scope>
    <source>
        <strain evidence="2 3">DSM 28867</strain>
    </source>
</reference>
<keyword evidence="3" id="KW-1185">Reference proteome</keyword>
<dbReference type="EMBL" id="SODD01000018">
    <property type="protein sequence ID" value="TDW16967.1"/>
    <property type="molecule type" value="Genomic_DNA"/>
</dbReference>
<gene>
    <name evidence="2" type="ORF">EDD63_11835</name>
</gene>
<feature type="domain" description="Divergent 4Fe-4S mono-cluster" evidence="1">
    <location>
        <begin position="14"/>
        <end position="78"/>
    </location>
</feature>
<sequence>MTKEQLLEMGYREYRGEHINVYFKKDLCTHSAVCVNGDRDLFNVCRKPWILPDACASVDKVKRIVDACPSKALLYIEKESVK</sequence>
<dbReference type="OrthoDB" id="9793389at2"/>
<dbReference type="RefSeq" id="WP_134169597.1">
    <property type="nucleotide sequence ID" value="NZ_SODD01000018.1"/>
</dbReference>
<evidence type="ECO:0000313" key="2">
    <source>
        <dbReference type="EMBL" id="TDW16967.1"/>
    </source>
</evidence>
<dbReference type="Proteomes" id="UP000294743">
    <property type="component" value="Unassembled WGS sequence"/>
</dbReference>
<comment type="caution">
    <text evidence="2">The sequence shown here is derived from an EMBL/GenBank/DDBJ whole genome shotgun (WGS) entry which is preliminary data.</text>
</comment>
<dbReference type="Pfam" id="PF06902">
    <property type="entry name" value="Fer4_19"/>
    <property type="match status" value="1"/>
</dbReference>
<name>A0A4R7ZH05_9FIRM</name>
<protein>
    <submittedName>
        <fullName evidence="2">Putative Fe-S cluster protein YjdI</fullName>
    </submittedName>
</protein>
<evidence type="ECO:0000259" key="1">
    <source>
        <dbReference type="Pfam" id="PF06902"/>
    </source>
</evidence>
<accession>A0A4R7ZH05</accession>
<dbReference type="AlphaFoldDB" id="A0A4R7ZH05"/>
<dbReference type="InterPro" id="IPR010693">
    <property type="entry name" value="Divergent_4Fe-4S_mono-cluster"/>
</dbReference>
<proteinExistence type="predicted"/>
<organism evidence="2 3">
    <name type="scientific">Breznakia blatticola</name>
    <dbReference type="NCBI Taxonomy" id="1754012"/>
    <lineage>
        <taxon>Bacteria</taxon>
        <taxon>Bacillati</taxon>
        <taxon>Bacillota</taxon>
        <taxon>Erysipelotrichia</taxon>
        <taxon>Erysipelotrichales</taxon>
        <taxon>Erysipelotrichaceae</taxon>
        <taxon>Breznakia</taxon>
    </lineage>
</organism>
<evidence type="ECO:0000313" key="3">
    <source>
        <dbReference type="Proteomes" id="UP000294743"/>
    </source>
</evidence>